<keyword evidence="3" id="KW-1133">Transmembrane helix</keyword>
<dbReference type="InterPro" id="IPR050739">
    <property type="entry name" value="MFP"/>
</dbReference>
<evidence type="ECO:0000259" key="4">
    <source>
        <dbReference type="Pfam" id="PF25885"/>
    </source>
</evidence>
<dbReference type="Gene3D" id="2.40.50.100">
    <property type="match status" value="1"/>
</dbReference>
<name>A0ABV6IJV3_9BURK</name>
<dbReference type="InterPro" id="IPR058633">
    <property type="entry name" value="EmrA/FarA_HH"/>
</dbReference>
<evidence type="ECO:0000259" key="5">
    <source>
        <dbReference type="Pfam" id="PF25963"/>
    </source>
</evidence>
<feature type="transmembrane region" description="Helical" evidence="3">
    <location>
        <begin position="24"/>
        <end position="46"/>
    </location>
</feature>
<evidence type="ECO:0000313" key="7">
    <source>
        <dbReference type="Proteomes" id="UP001589844"/>
    </source>
</evidence>
<comment type="caution">
    <text evidence="6">The sequence shown here is derived from an EMBL/GenBank/DDBJ whole genome shotgun (WGS) entry which is preliminary data.</text>
</comment>
<proteinExistence type="predicted"/>
<reference evidence="6 7" key="1">
    <citation type="submission" date="2024-09" db="EMBL/GenBank/DDBJ databases">
        <authorList>
            <person name="Sun Q."/>
            <person name="Mori K."/>
        </authorList>
    </citation>
    <scope>NUCLEOTIDE SEQUENCE [LARGE SCALE GENOMIC DNA]</scope>
    <source>
        <strain evidence="6 7">CCM 8677</strain>
    </source>
</reference>
<keyword evidence="3" id="KW-0472">Membrane</keyword>
<dbReference type="InterPro" id="IPR058634">
    <property type="entry name" value="AaeA-lik-b-barrel"/>
</dbReference>
<dbReference type="Proteomes" id="UP001589844">
    <property type="component" value="Unassembled WGS sequence"/>
</dbReference>
<keyword evidence="2" id="KW-0175">Coiled coil</keyword>
<dbReference type="Pfam" id="PF25885">
    <property type="entry name" value="HH_EMRA"/>
    <property type="match status" value="1"/>
</dbReference>
<evidence type="ECO:0000313" key="6">
    <source>
        <dbReference type="EMBL" id="MFC0351296.1"/>
    </source>
</evidence>
<dbReference type="Gene3D" id="2.40.30.170">
    <property type="match status" value="1"/>
</dbReference>
<accession>A0ABV6IJV3</accession>
<dbReference type="EMBL" id="JBHLXJ010000016">
    <property type="protein sequence ID" value="MFC0351296.1"/>
    <property type="molecule type" value="Genomic_DNA"/>
</dbReference>
<sequence length="418" mass="44181">MNAPTQNTTNSASGTNPESGKRRYLLTIVTVLLLVAGIAYAIYWSMFSRNFESTEDAYAAGNVVQITPQIAGTVLAIHADDTELVSAGKTLVEFDKTDAKVALEQAEAQLAQTVREVSVLFANNSSLQAGIALRSSEVERTKADLARRQELRGTGAVSQEEIEHARNSVKAAEAALLTAKEQLNANHALTSNTNVAQHPSVLRAAAKVREASLALSRATLPAPLSGYIAKRSVQVGQRVAPGAPLMSIVALNSLWVDANFKEVQLAHMRVGQDVVLQSDLYGSDVEFHGKVLGMSAGTGSAFALLPAQNASGNWIKVVQRVPVRISLDAKELEAHPLRIGVSMHAKVNISQQQGAPVAATPALRSTPAYQTAVFEQGSQDADKKIAQIIHANLSSVSAAASASLKKLAQANVAATKAQ</sequence>
<gene>
    <name evidence="6" type="ORF">ACFFJH_15860</name>
</gene>
<organism evidence="6 7">
    <name type="scientific">Undibacterium danionis</name>
    <dbReference type="NCBI Taxonomy" id="1812100"/>
    <lineage>
        <taxon>Bacteria</taxon>
        <taxon>Pseudomonadati</taxon>
        <taxon>Pseudomonadota</taxon>
        <taxon>Betaproteobacteria</taxon>
        <taxon>Burkholderiales</taxon>
        <taxon>Oxalobacteraceae</taxon>
        <taxon>Undibacterium</taxon>
    </lineage>
</organism>
<feature type="domain" description="Multidrug export protein EmrA/FarA alpha-helical hairpin" evidence="4">
    <location>
        <begin position="97"/>
        <end position="217"/>
    </location>
</feature>
<evidence type="ECO:0000256" key="3">
    <source>
        <dbReference type="SAM" id="Phobius"/>
    </source>
</evidence>
<evidence type="ECO:0000256" key="1">
    <source>
        <dbReference type="ARBA" id="ARBA00004196"/>
    </source>
</evidence>
<evidence type="ECO:0000256" key="2">
    <source>
        <dbReference type="SAM" id="Coils"/>
    </source>
</evidence>
<keyword evidence="7" id="KW-1185">Reference proteome</keyword>
<feature type="coiled-coil region" evidence="2">
    <location>
        <begin position="96"/>
        <end position="123"/>
    </location>
</feature>
<protein>
    <submittedName>
        <fullName evidence="6">Efflux RND transporter periplasmic adaptor subunit</fullName>
    </submittedName>
</protein>
<dbReference type="Pfam" id="PF25963">
    <property type="entry name" value="Beta-barrel_AAEA"/>
    <property type="match status" value="1"/>
</dbReference>
<feature type="domain" description="p-hydroxybenzoic acid efflux pump subunit AaeA-like beta-barrel" evidence="5">
    <location>
        <begin position="253"/>
        <end position="334"/>
    </location>
</feature>
<comment type="subcellular location">
    <subcellularLocation>
        <location evidence="1">Cell envelope</location>
    </subcellularLocation>
</comment>
<dbReference type="PANTHER" id="PTHR30386:SF19">
    <property type="entry name" value="MULTIDRUG EXPORT PROTEIN EMRA-RELATED"/>
    <property type="match status" value="1"/>
</dbReference>
<dbReference type="RefSeq" id="WP_390213906.1">
    <property type="nucleotide sequence ID" value="NZ_JBHLXJ010000016.1"/>
</dbReference>
<dbReference type="SUPFAM" id="SSF111369">
    <property type="entry name" value="HlyD-like secretion proteins"/>
    <property type="match status" value="2"/>
</dbReference>
<keyword evidence="3" id="KW-0812">Transmembrane</keyword>
<dbReference type="PANTHER" id="PTHR30386">
    <property type="entry name" value="MEMBRANE FUSION SUBUNIT OF EMRAB-TOLC MULTIDRUG EFFLUX PUMP"/>
    <property type="match status" value="1"/>
</dbReference>